<feature type="domain" description="F-box" evidence="3">
    <location>
        <begin position="1"/>
        <end position="52"/>
    </location>
</feature>
<dbReference type="PANTHER" id="PTHR46228:SF2">
    <property type="entry name" value="KELCH REPEAT PROTEIN (AFU_ORTHOLOGUE AFUA_4G14350)"/>
    <property type="match status" value="1"/>
</dbReference>
<name>A0A9N8ZP87_9GLOM</name>
<reference evidence="4" key="1">
    <citation type="submission" date="2021-06" db="EMBL/GenBank/DDBJ databases">
        <authorList>
            <person name="Kallberg Y."/>
            <person name="Tangrot J."/>
            <person name="Rosling A."/>
        </authorList>
    </citation>
    <scope>NUCLEOTIDE SEQUENCE</scope>
    <source>
        <strain evidence="4">IA702</strain>
    </source>
</reference>
<dbReference type="Gene3D" id="1.20.1280.50">
    <property type="match status" value="1"/>
</dbReference>
<dbReference type="Pfam" id="PF12937">
    <property type="entry name" value="F-box-like"/>
    <property type="match status" value="1"/>
</dbReference>
<evidence type="ECO:0000259" key="3">
    <source>
        <dbReference type="PROSITE" id="PS50181"/>
    </source>
</evidence>
<evidence type="ECO:0000256" key="1">
    <source>
        <dbReference type="ARBA" id="ARBA00022441"/>
    </source>
</evidence>
<protein>
    <submittedName>
        <fullName evidence="4">4365_t:CDS:1</fullName>
    </submittedName>
</protein>
<dbReference type="AlphaFoldDB" id="A0A9N8ZP87"/>
<evidence type="ECO:0000313" key="5">
    <source>
        <dbReference type="Proteomes" id="UP000789572"/>
    </source>
</evidence>
<comment type="caution">
    <text evidence="4">The sequence shown here is derived from an EMBL/GenBank/DDBJ whole genome shotgun (WGS) entry which is preliminary data.</text>
</comment>
<keyword evidence="5" id="KW-1185">Reference proteome</keyword>
<sequence>MSLTSLPLEVIGHIFDYLELSDLVDCSLTCRPLYWFFNFHHYGLIRPIWHNVPCHVPNNGVSDFKLCYRNAVMIDATLYIVVLSPNNPTCWQLRTNEKNPEWLRIPIKVSDQYRPVRYPATSSISNQIYIHGGIDLITGQPTNAMYELNVNNMRLHTLTQSNALPCPRSMHTLNAIDRNHLMIYGGQCFSNDKPYDCKDYATYDVTNKSWTIYNSVPNVPYARSLHLSVFVRNTLYVYGGQQTTYAGLPEIHNDDSIWAYNTQDCRWSKYLSPNIEQSTSYRLPSEWISTTGRRQSPGRRVGAAMVCFGNKVVIFGGSTTANWERDQPEKPWEYMKIFSVYKRTWDHIRIQGLPNMQCVAFASGRREFFVIGENLNTGETMMGRILG</sequence>
<proteinExistence type="predicted"/>
<dbReference type="CDD" id="cd09917">
    <property type="entry name" value="F-box_SF"/>
    <property type="match status" value="1"/>
</dbReference>
<dbReference type="InterPro" id="IPR001810">
    <property type="entry name" value="F-box_dom"/>
</dbReference>
<dbReference type="Pfam" id="PF24681">
    <property type="entry name" value="Kelch_KLHDC2_KLHL20_DRC7"/>
    <property type="match status" value="1"/>
</dbReference>
<dbReference type="OrthoDB" id="10250130at2759"/>
<organism evidence="4 5">
    <name type="scientific">Paraglomus occultum</name>
    <dbReference type="NCBI Taxonomy" id="144539"/>
    <lineage>
        <taxon>Eukaryota</taxon>
        <taxon>Fungi</taxon>
        <taxon>Fungi incertae sedis</taxon>
        <taxon>Mucoromycota</taxon>
        <taxon>Glomeromycotina</taxon>
        <taxon>Glomeromycetes</taxon>
        <taxon>Paraglomerales</taxon>
        <taxon>Paraglomeraceae</taxon>
        <taxon>Paraglomus</taxon>
    </lineage>
</organism>
<dbReference type="InterPro" id="IPR015915">
    <property type="entry name" value="Kelch-typ_b-propeller"/>
</dbReference>
<dbReference type="InterPro" id="IPR036047">
    <property type="entry name" value="F-box-like_dom_sf"/>
</dbReference>
<gene>
    <name evidence="4" type="ORF">POCULU_LOCUS2650</name>
</gene>
<dbReference type="SUPFAM" id="SSF81383">
    <property type="entry name" value="F-box domain"/>
    <property type="match status" value="1"/>
</dbReference>
<accession>A0A9N8ZP87</accession>
<evidence type="ECO:0000313" key="4">
    <source>
        <dbReference type="EMBL" id="CAG8502586.1"/>
    </source>
</evidence>
<dbReference type="Proteomes" id="UP000789572">
    <property type="component" value="Unassembled WGS sequence"/>
</dbReference>
<dbReference type="PROSITE" id="PS50181">
    <property type="entry name" value="FBOX"/>
    <property type="match status" value="1"/>
</dbReference>
<dbReference type="Gene3D" id="2.120.10.80">
    <property type="entry name" value="Kelch-type beta propeller"/>
    <property type="match status" value="1"/>
</dbReference>
<keyword evidence="2" id="KW-0677">Repeat</keyword>
<evidence type="ECO:0000256" key="2">
    <source>
        <dbReference type="ARBA" id="ARBA00022737"/>
    </source>
</evidence>
<dbReference type="SMART" id="SM00256">
    <property type="entry name" value="FBOX"/>
    <property type="match status" value="1"/>
</dbReference>
<dbReference type="PANTHER" id="PTHR46228">
    <property type="entry name" value="KELCH DOMAIN-CONTAINING PROTEIN"/>
    <property type="match status" value="1"/>
</dbReference>
<keyword evidence="1" id="KW-0880">Kelch repeat</keyword>
<dbReference type="SUPFAM" id="SSF117281">
    <property type="entry name" value="Kelch motif"/>
    <property type="match status" value="1"/>
</dbReference>
<dbReference type="EMBL" id="CAJVPJ010000257">
    <property type="protein sequence ID" value="CAG8502586.1"/>
    <property type="molecule type" value="Genomic_DNA"/>
</dbReference>